<evidence type="ECO:0000313" key="2">
    <source>
        <dbReference type="EMBL" id="MFC5144586.1"/>
    </source>
</evidence>
<protein>
    <submittedName>
        <fullName evidence="2">Acyltransferase</fullName>
    </submittedName>
</protein>
<feature type="compositionally biased region" description="Low complexity" evidence="1">
    <location>
        <begin position="100"/>
        <end position="115"/>
    </location>
</feature>
<organism evidence="2 3">
    <name type="scientific">Streptomyces aureoversilis</name>
    <dbReference type="NCBI Taxonomy" id="67277"/>
    <lineage>
        <taxon>Bacteria</taxon>
        <taxon>Bacillati</taxon>
        <taxon>Actinomycetota</taxon>
        <taxon>Actinomycetes</taxon>
        <taxon>Kitasatosporales</taxon>
        <taxon>Streptomycetaceae</taxon>
        <taxon>Streptomyces</taxon>
    </lineage>
</organism>
<comment type="caution">
    <text evidence="2">The sequence shown here is derived from an EMBL/GenBank/DDBJ whole genome shotgun (WGS) entry which is preliminary data.</text>
</comment>
<keyword evidence="2" id="KW-0808">Transferase</keyword>
<feature type="compositionally biased region" description="Low complexity" evidence="1">
    <location>
        <begin position="147"/>
        <end position="158"/>
    </location>
</feature>
<dbReference type="RefSeq" id="WP_382038532.1">
    <property type="nucleotide sequence ID" value="NZ_JBHSKJ010000004.1"/>
</dbReference>
<feature type="compositionally biased region" description="Pro residues" evidence="1">
    <location>
        <begin position="116"/>
        <end position="146"/>
    </location>
</feature>
<dbReference type="InterPro" id="IPR001387">
    <property type="entry name" value="Cro/C1-type_HTH"/>
</dbReference>
<evidence type="ECO:0000256" key="1">
    <source>
        <dbReference type="SAM" id="MobiDB-lite"/>
    </source>
</evidence>
<keyword evidence="3" id="KW-1185">Reference proteome</keyword>
<gene>
    <name evidence="2" type="ORF">ACFPP6_07820</name>
</gene>
<dbReference type="InterPro" id="IPR010982">
    <property type="entry name" value="Lambda_DNA-bd_dom_sf"/>
</dbReference>
<dbReference type="EMBL" id="JBHSKJ010000004">
    <property type="protein sequence ID" value="MFC5144586.1"/>
    <property type="molecule type" value="Genomic_DNA"/>
</dbReference>
<dbReference type="Proteomes" id="UP001596222">
    <property type="component" value="Unassembled WGS sequence"/>
</dbReference>
<reference evidence="3" key="1">
    <citation type="journal article" date="2019" name="Int. J. Syst. Evol. Microbiol.">
        <title>The Global Catalogue of Microorganisms (GCM) 10K type strain sequencing project: providing services to taxonomists for standard genome sequencing and annotation.</title>
        <authorList>
            <consortium name="The Broad Institute Genomics Platform"/>
            <consortium name="The Broad Institute Genome Sequencing Center for Infectious Disease"/>
            <person name="Wu L."/>
            <person name="Ma J."/>
        </authorList>
    </citation>
    <scope>NUCLEOTIDE SEQUENCE [LARGE SCALE GENOMIC DNA]</scope>
    <source>
        <strain evidence="3">CGMCC 4.1641</strain>
    </source>
</reference>
<name>A0ABV9ZV58_9ACTN</name>
<accession>A0ABV9ZV58</accession>
<feature type="compositionally biased region" description="Polar residues" evidence="1">
    <location>
        <begin position="159"/>
        <end position="181"/>
    </location>
</feature>
<dbReference type="SUPFAM" id="SSF47413">
    <property type="entry name" value="lambda repressor-like DNA-binding domains"/>
    <property type="match status" value="1"/>
</dbReference>
<keyword evidence="2" id="KW-0012">Acyltransferase</keyword>
<feature type="region of interest" description="Disordered" evidence="1">
    <location>
        <begin position="100"/>
        <end position="183"/>
    </location>
</feature>
<dbReference type="GO" id="GO:0016746">
    <property type="term" value="F:acyltransferase activity"/>
    <property type="evidence" value="ECO:0007669"/>
    <property type="project" value="UniProtKB-KW"/>
</dbReference>
<evidence type="ECO:0000313" key="3">
    <source>
        <dbReference type="Proteomes" id="UP001596222"/>
    </source>
</evidence>
<sequence>MTTTLSTEALLRLTVTALMTQTGERQTDLGAGIGLSQTQVSRKQKGLMHWSLDDCDRLAAHYGMTVLDLLAGPTHAASRLSPHHPTPGHGVQTTLPAAAAPEQTPAAPPATFAPEQPAPAPAAPAPAPAPGPPQAPNEPAAPPQSPAPATAPTTGQQPVTEQPADTPSTAITRRHPASSTAAPLMERIGAAVKDALITAEGDTEAAQALLIKQAIPDVMELFRQSRIGGRYEHSEFPPTSDILKKKSQKGADDIWEGRPKWRNNAFIKAAKASDVPVDVHVLDVNAAYLSAMTTHLPIGQLQHDTSGTHHTKRAGIHRIEPPAWEHPDLPNPLGARQEPGPLWVTEPTLRLLQRCHREELCEAPVIHESWTSGSSEALLKKLRETLRDVRKEAIEKGDELTLEYVKSMYSKFVSTIGESTMNREIRRPDWMHIIRSQSFANLWLKARKAHAAGLTVVEISGTDELQVAGGDWRKVFPEGRSLAEMKEKDGKSYTLGGSQ</sequence>
<dbReference type="CDD" id="cd00093">
    <property type="entry name" value="HTH_XRE"/>
    <property type="match status" value="1"/>
</dbReference>
<proteinExistence type="predicted"/>